<dbReference type="STRING" id="10195.A0A3M7PVT5"/>
<keyword evidence="2" id="KW-1185">Reference proteome</keyword>
<sequence>MGIFFCFTLNSHKAEPQRLNLIKQIVFRLDKAIDFFEQDYESVNLDGLFGIRISQGVFIQLKQKTKSNWFFYSLNKAIPQFSNRISHLANKVHSNLISLSIDYVDKFNRLVDRPFISQTKIHSGLIEDSSLKVNFIKNASFNEKLSDECYLQLLNGHYSDLIEPRCFDFYTTDGTSGYSLTHQFLFFMIADNIGRFDDISVQLLDFLLEEKNQDRNIAMYLAKGHVHDLRSLIFSYFCTRIYHDAESMFRNFKNANDFKQDLFIEQIVLCGSVGFEEFFRIEWLKLVFSFQNKNGCFNQRENTYEINLKNVALERILSEVSSKRVKRYDSLMKDGCSSHQTGLALAYFSLINFSKLKKLFLLINHNSLLGTNLKI</sequence>
<dbReference type="Pfam" id="PF15882">
    <property type="entry name" value="DUF4735"/>
    <property type="match status" value="1"/>
</dbReference>
<protein>
    <submittedName>
        <fullName evidence="1">Uncharacterized protein</fullName>
    </submittedName>
</protein>
<dbReference type="GO" id="GO:0016020">
    <property type="term" value="C:membrane"/>
    <property type="evidence" value="ECO:0007669"/>
    <property type="project" value="TreeGrafter"/>
</dbReference>
<gene>
    <name evidence="1" type="ORF">BpHYR1_041487</name>
</gene>
<proteinExistence type="predicted"/>
<dbReference type="PANTHER" id="PTHR33539:SF1">
    <property type="entry name" value="UPF0764 PROTEIN C16ORF89"/>
    <property type="match status" value="1"/>
</dbReference>
<dbReference type="Proteomes" id="UP000276133">
    <property type="component" value="Unassembled WGS sequence"/>
</dbReference>
<evidence type="ECO:0000313" key="2">
    <source>
        <dbReference type="Proteomes" id="UP000276133"/>
    </source>
</evidence>
<dbReference type="PANTHER" id="PTHR33539">
    <property type="entry name" value="UPF0764 PROTEIN C16ORF89"/>
    <property type="match status" value="1"/>
</dbReference>
<evidence type="ECO:0000313" key="1">
    <source>
        <dbReference type="EMBL" id="RNA03266.1"/>
    </source>
</evidence>
<dbReference type="EMBL" id="REGN01008561">
    <property type="protein sequence ID" value="RNA03266.1"/>
    <property type="molecule type" value="Genomic_DNA"/>
</dbReference>
<organism evidence="1 2">
    <name type="scientific">Brachionus plicatilis</name>
    <name type="common">Marine rotifer</name>
    <name type="synonym">Brachionus muelleri</name>
    <dbReference type="NCBI Taxonomy" id="10195"/>
    <lineage>
        <taxon>Eukaryota</taxon>
        <taxon>Metazoa</taxon>
        <taxon>Spiralia</taxon>
        <taxon>Gnathifera</taxon>
        <taxon>Rotifera</taxon>
        <taxon>Eurotatoria</taxon>
        <taxon>Monogononta</taxon>
        <taxon>Pseudotrocha</taxon>
        <taxon>Ploima</taxon>
        <taxon>Brachionidae</taxon>
        <taxon>Brachionus</taxon>
    </lineage>
</organism>
<comment type="caution">
    <text evidence="1">The sequence shown here is derived from an EMBL/GenBank/DDBJ whole genome shotgun (WGS) entry which is preliminary data.</text>
</comment>
<dbReference type="InterPro" id="IPR031751">
    <property type="entry name" value="DUF4735"/>
</dbReference>
<accession>A0A3M7PVT5</accession>
<dbReference type="AlphaFoldDB" id="A0A3M7PVT5"/>
<dbReference type="OrthoDB" id="5949187at2759"/>
<dbReference type="GO" id="GO:0005829">
    <property type="term" value="C:cytosol"/>
    <property type="evidence" value="ECO:0007669"/>
    <property type="project" value="TreeGrafter"/>
</dbReference>
<name>A0A3M7PVT5_BRAPC</name>
<reference evidence="1 2" key="1">
    <citation type="journal article" date="2018" name="Sci. Rep.">
        <title>Genomic signatures of local adaptation to the degree of environmental predictability in rotifers.</title>
        <authorList>
            <person name="Franch-Gras L."/>
            <person name="Hahn C."/>
            <person name="Garcia-Roger E.M."/>
            <person name="Carmona M.J."/>
            <person name="Serra M."/>
            <person name="Gomez A."/>
        </authorList>
    </citation>
    <scope>NUCLEOTIDE SEQUENCE [LARGE SCALE GENOMIC DNA]</scope>
    <source>
        <strain evidence="1">HYR1</strain>
    </source>
</reference>